<comment type="function">
    <text evidence="1">VSG forms a coat on the surface of the parasite. The trypanosome evades the immune response of the host by expressing a series of antigenically distinct VSGs from an estimated 1000 VSG genes.</text>
</comment>
<evidence type="ECO:0000256" key="9">
    <source>
        <dbReference type="ARBA" id="ARBA00023288"/>
    </source>
</evidence>
<keyword evidence="5 11" id="KW-0732">Signal</keyword>
<feature type="coiled-coil region" evidence="10">
    <location>
        <begin position="380"/>
        <end position="410"/>
    </location>
</feature>
<keyword evidence="8" id="KW-0325">Glycoprotein</keyword>
<proteinExistence type="predicted"/>
<keyword evidence="6" id="KW-0472">Membrane</keyword>
<evidence type="ECO:0000256" key="7">
    <source>
        <dbReference type="ARBA" id="ARBA00023157"/>
    </source>
</evidence>
<evidence type="ECO:0000259" key="12">
    <source>
        <dbReference type="Pfam" id="PF00913"/>
    </source>
</evidence>
<dbReference type="AlphaFoldDB" id="M4T017"/>
<feature type="chain" id="PRO_5004058701" evidence="11">
    <location>
        <begin position="21"/>
        <end position="511"/>
    </location>
</feature>
<name>M4T017_9TRYP</name>
<dbReference type="GO" id="GO:0005886">
    <property type="term" value="C:plasma membrane"/>
    <property type="evidence" value="ECO:0007669"/>
    <property type="project" value="UniProtKB-SubCell"/>
</dbReference>
<dbReference type="SUPFAM" id="SSF58087">
    <property type="entry name" value="Variant surface glycoprotein (N-terminal domain)"/>
    <property type="match status" value="1"/>
</dbReference>
<keyword evidence="10" id="KW-0175">Coiled coil</keyword>
<dbReference type="GO" id="GO:0042783">
    <property type="term" value="P:symbiont-mediated evasion of host immune response"/>
    <property type="evidence" value="ECO:0007669"/>
    <property type="project" value="InterPro"/>
</dbReference>
<evidence type="ECO:0000256" key="1">
    <source>
        <dbReference type="ARBA" id="ARBA00002523"/>
    </source>
</evidence>
<reference evidence="14" key="1">
    <citation type="submission" date="2013-02" db="EMBL/GenBank/DDBJ databases">
        <authorList>
            <person name="Cross G.A.M."/>
            <person name="Kim H.-S."/>
            <person name="Wickstead B."/>
        </authorList>
    </citation>
    <scope>NUCLEOTIDE SEQUENCE</scope>
    <source>
        <strain evidence="14">Lister 427</strain>
    </source>
</reference>
<feature type="domain" description="Trypanosome variant surface glycoprotein A-type N-terminal" evidence="12">
    <location>
        <begin position="12"/>
        <end position="376"/>
    </location>
</feature>
<dbReference type="InterPro" id="IPR001812">
    <property type="entry name" value="Trypano_VSG_A_N_dom"/>
</dbReference>
<dbReference type="VEuPathDB" id="TriTrypDB:Tb1125.3.180"/>
<dbReference type="VEuPathDB" id="TriTrypDB:Tb427_000032400"/>
<dbReference type="FunFam" id="3.30.1680.40:FF:000001">
    <property type="entry name" value="Variant surface glycoprotein (VSG, atypical), putative"/>
    <property type="match status" value="1"/>
</dbReference>
<organism evidence="14">
    <name type="scientific">Trypanosoma brucei</name>
    <dbReference type="NCBI Taxonomy" id="5691"/>
    <lineage>
        <taxon>Eukaryota</taxon>
        <taxon>Discoba</taxon>
        <taxon>Euglenozoa</taxon>
        <taxon>Kinetoplastea</taxon>
        <taxon>Metakinetoplastina</taxon>
        <taxon>Trypanosomatida</taxon>
        <taxon>Trypanosomatidae</taxon>
        <taxon>Trypanosoma</taxon>
    </lineage>
</organism>
<dbReference type="EMBL" id="KC613565">
    <property type="protein sequence ID" value="AGH60996.1"/>
    <property type="molecule type" value="Genomic_DNA"/>
</dbReference>
<evidence type="ECO:0000259" key="13">
    <source>
        <dbReference type="Pfam" id="PF10659"/>
    </source>
</evidence>
<dbReference type="VEuPathDB" id="TriTrypDB:Tb927.3.180"/>
<evidence type="ECO:0000256" key="10">
    <source>
        <dbReference type="SAM" id="Coils"/>
    </source>
</evidence>
<reference evidence="14" key="2">
    <citation type="journal article" date="2014" name="Mol. Biochem. Parasitol.">
        <title>Capturing the variant surface glycoprotein repertoire (the VSGnome) of Trypanosoma brucei Lister 427.</title>
        <authorList>
            <person name="Cross G.A."/>
            <person name="Kim H.S."/>
            <person name="Wickstead B."/>
        </authorList>
    </citation>
    <scope>NUCLEOTIDE SEQUENCE</scope>
    <source>
        <strain evidence="14">Lister 427</strain>
    </source>
</reference>
<keyword evidence="3" id="KW-1003">Cell membrane</keyword>
<accession>M4T017</accession>
<feature type="signal peptide" evidence="11">
    <location>
        <begin position="1"/>
        <end position="20"/>
    </location>
</feature>
<keyword evidence="9" id="KW-0449">Lipoprotein</keyword>
<evidence type="ECO:0000256" key="4">
    <source>
        <dbReference type="ARBA" id="ARBA00022622"/>
    </source>
</evidence>
<protein>
    <submittedName>
        <fullName evidence="14">Variant surface glycoprotein 427</fullName>
    </submittedName>
</protein>
<feature type="domain" description="Trypanosome variant surface glycoprotein C-terminal" evidence="13">
    <location>
        <begin position="409"/>
        <end position="509"/>
    </location>
</feature>
<keyword evidence="7" id="KW-1015">Disulfide bond</keyword>
<sequence>MKWWPVTAILLYGVVQSSHGAEEALAATLWKRQCGLAQTLRSATGRAASNLQTEIENVLKFNEAKLKLQIYVTSQPQSQHSKAAAVLAIAAAAASGQAQADLKSKATTSLKADGYGQAGAAYVSGLIELLASNDNADMAFCLAASSGSNSGSSERAAAGCKETADADFTPNANDLNPKVNENGFVGLTAINSNGAKGTASKCGLLKGAASGHNTAGFDSNNGMTKLNFGNRIIGLAGDNDPTAPDLTNLKGRTTDATLGFWSRAHSAVRAAIKQAAHPYPEVGPQLLAKLAADNNVDEAIKIALSGRNNSLPQDLKGNLDDVKTTMFGAEQNKAETIWNAVKGISVVQLHSSGEKTRTLGSVSVIDELEQILGYYSATMQQRQIETAAKLKQLENELEDQKGKSPEADCNKISEEPKCNEEKICSWHKEVKTGENNCKFNSTKAKEKGVSVTQTQTGGTETTTDKCKGEEQKECKSPDCKWEGETCKDSSILANKQFAVSMVSAFVVFLSF</sequence>
<dbReference type="GO" id="GO:0098552">
    <property type="term" value="C:side of membrane"/>
    <property type="evidence" value="ECO:0007669"/>
    <property type="project" value="UniProtKB-KW"/>
</dbReference>
<evidence type="ECO:0000313" key="14">
    <source>
        <dbReference type="EMBL" id="AGH60996.1"/>
    </source>
</evidence>
<dbReference type="Gene3D" id="3.30.1680.40">
    <property type="match status" value="1"/>
</dbReference>
<keyword evidence="4" id="KW-0336">GPI-anchor</keyword>
<dbReference type="Pfam" id="PF00913">
    <property type="entry name" value="Trypan_glycop"/>
    <property type="match status" value="1"/>
</dbReference>
<dbReference type="Gene3D" id="1.10.470.10">
    <property type="entry name" value="Variant Surface Glycoprotein, subunit A, domain 2"/>
    <property type="match status" value="1"/>
</dbReference>
<evidence type="ECO:0000256" key="5">
    <source>
        <dbReference type="ARBA" id="ARBA00022729"/>
    </source>
</evidence>
<dbReference type="Gene3D" id="3.90.150.10">
    <property type="entry name" value="Variant Surface Glycoprotein, subunit A domain 1"/>
    <property type="match status" value="1"/>
</dbReference>
<evidence type="ECO:0000256" key="3">
    <source>
        <dbReference type="ARBA" id="ARBA00022475"/>
    </source>
</evidence>
<evidence type="ECO:0000256" key="2">
    <source>
        <dbReference type="ARBA" id="ARBA00004609"/>
    </source>
</evidence>
<dbReference type="Gene3D" id="3.30.1680.30">
    <property type="match status" value="1"/>
</dbReference>
<dbReference type="InterPro" id="IPR019609">
    <property type="entry name" value="Variant_surf_glycoprt_trypan_C"/>
</dbReference>
<evidence type="ECO:0000256" key="11">
    <source>
        <dbReference type="SAM" id="SignalP"/>
    </source>
</evidence>
<comment type="subcellular location">
    <subcellularLocation>
        <location evidence="2">Cell membrane</location>
        <topology evidence="2">Lipid-anchor</topology>
        <topology evidence="2">GPI-anchor</topology>
    </subcellularLocation>
</comment>
<dbReference type="Pfam" id="PF10659">
    <property type="entry name" value="Trypan_glycop_C"/>
    <property type="match status" value="1"/>
</dbReference>
<evidence type="ECO:0000256" key="6">
    <source>
        <dbReference type="ARBA" id="ARBA00023136"/>
    </source>
</evidence>
<evidence type="ECO:0000256" key="8">
    <source>
        <dbReference type="ARBA" id="ARBA00023180"/>
    </source>
</evidence>